<dbReference type="EC" id="3.4.14.11" evidence="5"/>
<evidence type="ECO:0000256" key="12">
    <source>
        <dbReference type="ARBA" id="ARBA00031951"/>
    </source>
</evidence>
<dbReference type="RefSeq" id="WP_204776877.1">
    <property type="nucleotide sequence ID" value="NZ_JACJJQ010000038.1"/>
</dbReference>
<dbReference type="Pfam" id="PF08530">
    <property type="entry name" value="PepX_C"/>
    <property type="match status" value="1"/>
</dbReference>
<dbReference type="InterPro" id="IPR050261">
    <property type="entry name" value="FrsA_esterase"/>
</dbReference>
<evidence type="ECO:0000259" key="13">
    <source>
        <dbReference type="SMART" id="SM00939"/>
    </source>
</evidence>
<keyword evidence="7" id="KW-0031">Aminopeptidase</keyword>
<feature type="domain" description="Xaa-Pro dipeptidyl-peptidase C-terminal" evidence="13">
    <location>
        <begin position="537"/>
        <end position="792"/>
    </location>
</feature>
<evidence type="ECO:0000256" key="1">
    <source>
        <dbReference type="ARBA" id="ARBA00000123"/>
    </source>
</evidence>
<comment type="similarity">
    <text evidence="3">Belongs to the peptidase S15 family.</text>
</comment>
<name>A0ABS2EQ26_9LACO</name>
<gene>
    <name evidence="15" type="ORF">H5993_07540</name>
</gene>
<protein>
    <recommendedName>
        <fullName evidence="6">Xaa-Pro dipeptidyl-peptidase</fullName>
        <ecNumber evidence="5">3.4.14.11</ecNumber>
    </recommendedName>
    <alternativeName>
        <fullName evidence="12">X-Pro dipeptidyl-peptidase</fullName>
    </alternativeName>
    <alternativeName>
        <fullName evidence="11">X-prolyl-dipeptidyl aminopeptidase</fullName>
    </alternativeName>
</protein>
<dbReference type="InterPro" id="IPR008252">
    <property type="entry name" value="Pept_S15_Xpro"/>
</dbReference>
<sequence length="796" mass="88694">MRNNQFAIQPTTPAERQAELKALRLLPDDWQALTPKALLKHFLVTSHPAAKTAASANQWLNGLAATKDQSVMAWLTSDDPLTTPIFDLIALQLLHFIPEVDYQVTAPVAAVEKIRLPLLNPTSWNVATVTDAFYQLLISRNNNGYRYLDQLVADGALAWTYQLPAAEKPLIFNGQPIACFDPATFIREVVYVETDLDTDFDGQADLVKAEIIRPVESNHGLKVPAVFTASPYNQGTNDAWGEKVTHQVNHPLTHKLTSDQAPAELPFPQPQTYQTITGEASQATETFSETPSYTLNNYLAARGYAIVYAAGIGTKDSDGLQTCGSPEQTASMQAVVEWLHGDRQAFTDRTSGQLIKAAWCNGHVGMTGRSYLGTLSTAVATTGVAGLSAIVSEAAISSWYDYYRENGLVMAPGGFQGEDADVLAAETFSRTKNLADYLKIKPTNDHYLHQMARAQDRKTGNYNAFWAARNYRPQIKNIQCPVMMVHGLNDDNVKPNQVKALYDGLKANGIPAKIILHQGKHIYINSFQSLDYSEMINLWFAKHLWRFDNQADEVLPAVLVQDNYTPQTWRTVNDWDGVKTTHFNWGTGCLTPKAVEATTQFFTDGHPAEQYQAWCHHPNQWQQALLADNGSFSAHFRTANISQEITYRGTPHVHARVKVNADHGLLSAFLVDRGLAKRLTVSPVTINPRSLRAGFHFGSDDLREFKLASQVSPAKVISFGHINLQNRHSASQVDDLQPNQFVDVDFPLQPIFHRLPANYQLELIIFATDYQMTLRGNEPLTYTLDLANCWLEVPRD</sequence>
<accession>A0ABS2EQ26</accession>
<evidence type="ECO:0000256" key="11">
    <source>
        <dbReference type="ARBA" id="ARBA00030045"/>
    </source>
</evidence>
<evidence type="ECO:0000256" key="6">
    <source>
        <dbReference type="ARBA" id="ARBA00014682"/>
    </source>
</evidence>
<organism evidence="15 16">
    <name type="scientific">Limosilactobacillus alvi</name>
    <dbReference type="NCBI Taxonomy" id="990412"/>
    <lineage>
        <taxon>Bacteria</taxon>
        <taxon>Bacillati</taxon>
        <taxon>Bacillota</taxon>
        <taxon>Bacilli</taxon>
        <taxon>Lactobacillales</taxon>
        <taxon>Lactobacillaceae</taxon>
        <taxon>Limosilactobacillus</taxon>
    </lineage>
</organism>
<dbReference type="GO" id="GO:0008239">
    <property type="term" value="F:dipeptidyl-peptidase activity"/>
    <property type="evidence" value="ECO:0007669"/>
    <property type="project" value="UniProtKB-EC"/>
</dbReference>
<dbReference type="EMBL" id="JACJJQ010000038">
    <property type="protein sequence ID" value="MBM6754609.1"/>
    <property type="molecule type" value="Genomic_DNA"/>
</dbReference>
<dbReference type="SUPFAM" id="SSF49785">
    <property type="entry name" value="Galactose-binding domain-like"/>
    <property type="match status" value="1"/>
</dbReference>
<dbReference type="PANTHER" id="PTHR22946:SF9">
    <property type="entry name" value="POLYKETIDE TRANSFERASE AF380"/>
    <property type="match status" value="1"/>
</dbReference>
<dbReference type="SMART" id="SM00940">
    <property type="entry name" value="PepX_N"/>
    <property type="match status" value="1"/>
</dbReference>
<dbReference type="Proteomes" id="UP000776629">
    <property type="component" value="Unassembled WGS sequence"/>
</dbReference>
<dbReference type="Pfam" id="PF09168">
    <property type="entry name" value="PepX_N"/>
    <property type="match status" value="1"/>
</dbReference>
<dbReference type="PRINTS" id="PR00923">
    <property type="entry name" value="LACTOPTASE"/>
</dbReference>
<dbReference type="SUPFAM" id="SSF81761">
    <property type="entry name" value="X-Prolyl dipeptidyl aminopeptidase PepX, N-terminal domain"/>
    <property type="match status" value="1"/>
</dbReference>
<dbReference type="NCBIfam" id="NF003781">
    <property type="entry name" value="PRK05371.1-2"/>
    <property type="match status" value="1"/>
</dbReference>
<keyword evidence="8" id="KW-0645">Protease</keyword>
<keyword evidence="10" id="KW-0720">Serine protease</keyword>
<reference evidence="15 16" key="1">
    <citation type="journal article" date="2021" name="Sci. Rep.">
        <title>The distribution of antibiotic resistance genes in chicken gut microbiota commensals.</title>
        <authorList>
            <person name="Juricova H."/>
            <person name="Matiasovicova J."/>
            <person name="Kubasova T."/>
            <person name="Cejkova D."/>
            <person name="Rychlik I."/>
        </authorList>
    </citation>
    <scope>NUCLEOTIDE SEQUENCE [LARGE SCALE GENOMIC DNA]</scope>
    <source>
        <strain evidence="15 16">An810</strain>
    </source>
</reference>
<proteinExistence type="inferred from homology"/>
<evidence type="ECO:0000256" key="5">
    <source>
        <dbReference type="ARBA" id="ARBA00012463"/>
    </source>
</evidence>
<evidence type="ECO:0000256" key="3">
    <source>
        <dbReference type="ARBA" id="ARBA00010819"/>
    </source>
</evidence>
<dbReference type="Pfam" id="PF02129">
    <property type="entry name" value="Peptidase_S15"/>
    <property type="match status" value="1"/>
</dbReference>
<comment type="catalytic activity">
    <reaction evidence="1">
        <text>Hydrolyzes Xaa-Pro-|- bonds to release unblocked, N-terminal dipeptides from substrates including Ala-Pro-|-p-nitroanilide and (sequentially) Tyr-Pro-|-Phe-Pro-|-Gly-Pro-|-Ile.</text>
        <dbReference type="EC" id="3.4.14.11"/>
    </reaction>
</comment>
<dbReference type="Gene3D" id="3.40.50.1820">
    <property type="entry name" value="alpha/beta hydrolase"/>
    <property type="match status" value="1"/>
</dbReference>
<comment type="function">
    <text evidence="2">Removes N-terminal dipeptides sequentially from polypeptides having unsubstituted N-termini provided that the penultimate residue is proline.</text>
</comment>
<dbReference type="InterPro" id="IPR000383">
    <property type="entry name" value="Xaa-Pro-like_dom"/>
</dbReference>
<dbReference type="InterPro" id="IPR008979">
    <property type="entry name" value="Galactose-bd-like_sf"/>
</dbReference>
<evidence type="ECO:0000256" key="2">
    <source>
        <dbReference type="ARBA" id="ARBA00003997"/>
    </source>
</evidence>
<keyword evidence="16" id="KW-1185">Reference proteome</keyword>
<dbReference type="Gene3D" id="2.60.120.260">
    <property type="entry name" value="Galactose-binding domain-like"/>
    <property type="match status" value="1"/>
</dbReference>
<dbReference type="PANTHER" id="PTHR22946">
    <property type="entry name" value="DIENELACTONE HYDROLASE DOMAIN-CONTAINING PROTEIN-RELATED"/>
    <property type="match status" value="1"/>
</dbReference>
<dbReference type="InterPro" id="IPR015251">
    <property type="entry name" value="PepX_N_dom"/>
</dbReference>
<dbReference type="InterPro" id="IPR013736">
    <property type="entry name" value="Xaa-Pro_dipept_C"/>
</dbReference>
<evidence type="ECO:0000256" key="9">
    <source>
        <dbReference type="ARBA" id="ARBA00022801"/>
    </source>
</evidence>
<keyword evidence="9 15" id="KW-0378">Hydrolase</keyword>
<dbReference type="InterPro" id="IPR029058">
    <property type="entry name" value="AB_hydrolase_fold"/>
</dbReference>
<evidence type="ECO:0000259" key="14">
    <source>
        <dbReference type="SMART" id="SM00940"/>
    </source>
</evidence>
<evidence type="ECO:0000313" key="16">
    <source>
        <dbReference type="Proteomes" id="UP000776629"/>
    </source>
</evidence>
<evidence type="ECO:0000256" key="4">
    <source>
        <dbReference type="ARBA" id="ARBA00011738"/>
    </source>
</evidence>
<evidence type="ECO:0000256" key="10">
    <source>
        <dbReference type="ARBA" id="ARBA00022825"/>
    </source>
</evidence>
<comment type="subunit">
    <text evidence="4">Homodimer.</text>
</comment>
<comment type="caution">
    <text evidence="15">The sequence shown here is derived from an EMBL/GenBank/DDBJ whole genome shotgun (WGS) entry which is preliminary data.</text>
</comment>
<evidence type="ECO:0000256" key="7">
    <source>
        <dbReference type="ARBA" id="ARBA00022438"/>
    </source>
</evidence>
<evidence type="ECO:0000256" key="8">
    <source>
        <dbReference type="ARBA" id="ARBA00022670"/>
    </source>
</evidence>
<dbReference type="Gene3D" id="1.10.246.70">
    <property type="match status" value="1"/>
</dbReference>
<dbReference type="SMART" id="SM00939">
    <property type="entry name" value="PepX_C"/>
    <property type="match status" value="1"/>
</dbReference>
<dbReference type="InterPro" id="IPR036313">
    <property type="entry name" value="PepX_N_dom_sf"/>
</dbReference>
<dbReference type="SUPFAM" id="SSF53474">
    <property type="entry name" value="alpha/beta-Hydrolases"/>
    <property type="match status" value="1"/>
</dbReference>
<evidence type="ECO:0000313" key="15">
    <source>
        <dbReference type="EMBL" id="MBM6754609.1"/>
    </source>
</evidence>
<feature type="domain" description="X-Prolyl dipeptidyl aminopeptidase PepX N-terminal" evidence="14">
    <location>
        <begin position="1"/>
        <end position="156"/>
    </location>
</feature>